<dbReference type="OrthoDB" id="165038at2"/>
<proteinExistence type="predicted"/>
<accession>A0A1G7S0Y5</accession>
<protein>
    <submittedName>
        <fullName evidence="1">Uncharacterized protein</fullName>
    </submittedName>
</protein>
<name>A0A1G7S0Y5_9RHOB</name>
<evidence type="ECO:0000313" key="1">
    <source>
        <dbReference type="EMBL" id="SDG16683.1"/>
    </source>
</evidence>
<organism evidence="1 2">
    <name type="scientific">Celeribacter baekdonensis</name>
    <dbReference type="NCBI Taxonomy" id="875171"/>
    <lineage>
        <taxon>Bacteria</taxon>
        <taxon>Pseudomonadati</taxon>
        <taxon>Pseudomonadota</taxon>
        <taxon>Alphaproteobacteria</taxon>
        <taxon>Rhodobacterales</taxon>
        <taxon>Roseobacteraceae</taxon>
        <taxon>Celeribacter</taxon>
    </lineage>
</organism>
<dbReference type="AlphaFoldDB" id="A0A1G7S0Y5"/>
<dbReference type="EMBL" id="FNBL01000013">
    <property type="protein sequence ID" value="SDG16683.1"/>
    <property type="molecule type" value="Genomic_DNA"/>
</dbReference>
<reference evidence="1 2" key="1">
    <citation type="submission" date="2016-10" db="EMBL/GenBank/DDBJ databases">
        <authorList>
            <person name="de Groot N.N."/>
        </authorList>
    </citation>
    <scope>NUCLEOTIDE SEQUENCE [LARGE SCALE GENOMIC DNA]</scope>
    <source>
        <strain evidence="1 2">DSM 27375</strain>
    </source>
</reference>
<sequence>MDHADLPKMQGPRLDLESLQFDAMKVSQQADAGPTYLRHNGRVAYVVMTEELFDALWPDTQRVWSLDEMPLRIDRLLQEGLEAALSSRPEAPKM</sequence>
<dbReference type="Proteomes" id="UP000182284">
    <property type="component" value="Unassembled WGS sequence"/>
</dbReference>
<dbReference type="RefSeq" id="WP_074646475.1">
    <property type="nucleotide sequence ID" value="NZ_FNBL01000013.1"/>
</dbReference>
<gene>
    <name evidence="1" type="ORF">SAMN04488117_11339</name>
</gene>
<evidence type="ECO:0000313" key="2">
    <source>
        <dbReference type="Proteomes" id="UP000182284"/>
    </source>
</evidence>